<evidence type="ECO:0000256" key="8">
    <source>
        <dbReference type="ARBA" id="ARBA00040966"/>
    </source>
</evidence>
<dbReference type="GO" id="GO:0043162">
    <property type="term" value="P:ubiquitin-dependent protein catabolic process via the multivesicular body sorting pathway"/>
    <property type="evidence" value="ECO:0007669"/>
    <property type="project" value="EnsemblFungi"/>
</dbReference>
<keyword evidence="12" id="KW-0175">Coiled coil</keyword>
<reference evidence="15 16" key="1">
    <citation type="journal article" date="2004" name="Science">
        <title>The Ashbya gossypii genome as a tool for mapping the ancient Saccharomyces cerevisiae genome.</title>
        <authorList>
            <person name="Dietrich F.S."/>
            <person name="Voegeli S."/>
            <person name="Brachat S."/>
            <person name="Lerch A."/>
            <person name="Gates K."/>
            <person name="Steiner S."/>
            <person name="Mohr C."/>
            <person name="Pohlmann R."/>
            <person name="Luedi P."/>
            <person name="Choi S."/>
            <person name="Wing R.A."/>
            <person name="Flavier A."/>
            <person name="Gaffney T.D."/>
            <person name="Philippsen P."/>
        </authorList>
    </citation>
    <scope>NUCLEOTIDE SEQUENCE [LARGE SCALE GENOMIC DNA]</scope>
    <source>
        <strain evidence="16">ATCC 10895 / CBS 109.51 / FGSC 9923 / NRRL Y-1056</strain>
    </source>
</reference>
<dbReference type="InterPro" id="IPR025305">
    <property type="entry name" value="UCH_repeat_domain"/>
</dbReference>
<evidence type="ECO:0000256" key="12">
    <source>
        <dbReference type="SAM" id="Coils"/>
    </source>
</evidence>
<dbReference type="Gene3D" id="3.90.70.10">
    <property type="entry name" value="Cysteine proteinases"/>
    <property type="match status" value="2"/>
</dbReference>
<dbReference type="FunFam" id="3.90.70.10:FF:000176">
    <property type="entry name" value="Ubiquitin-specific protease"/>
    <property type="match status" value="1"/>
</dbReference>
<evidence type="ECO:0000256" key="4">
    <source>
        <dbReference type="ARBA" id="ARBA00022670"/>
    </source>
</evidence>
<dbReference type="InterPro" id="IPR018200">
    <property type="entry name" value="USP_CS"/>
</dbReference>
<dbReference type="GO" id="GO:0004843">
    <property type="term" value="F:cysteine-type deubiquitinase activity"/>
    <property type="evidence" value="ECO:0000318"/>
    <property type="project" value="GO_Central"/>
</dbReference>
<comment type="similarity">
    <text evidence="2">Belongs to the peptidase C19 family.</text>
</comment>
<dbReference type="InParanoid" id="Q75CT3"/>
<feature type="compositionally biased region" description="Polar residues" evidence="13">
    <location>
        <begin position="967"/>
        <end position="993"/>
    </location>
</feature>
<evidence type="ECO:0000313" key="16">
    <source>
        <dbReference type="Proteomes" id="UP000000591"/>
    </source>
</evidence>
<feature type="domain" description="USP" evidence="14">
    <location>
        <begin position="677"/>
        <end position="1375"/>
    </location>
</feature>
<evidence type="ECO:0000256" key="5">
    <source>
        <dbReference type="ARBA" id="ARBA00022786"/>
    </source>
</evidence>
<dbReference type="STRING" id="284811.Q75CT3"/>
<dbReference type="FunCoup" id="Q75CT3">
    <property type="interactions" value="90"/>
</dbReference>
<dbReference type="KEGG" id="ago:AGOS_ACL164C"/>
<sequence length="1389" mass="157648">MNQESREQIETEQNCELEQGDDGRTVLYGNLARQGPVKTSDRLLDDVRVTVSLSEEGREVLRAPMLEYARQRANARTWSVGYLLDQVVLQTSFEYTSRTCAQNRVHVFMGVLCDPGQRFASQDELVNYRIYHLRVTVKIRPQLERARQHYGVAQYHLVDELHPWDKPDFCLFEDGDPAVVDSATYVASGTNRLVRIEVLRPEFGPDELQEFTGERIRARYLEVCKRHPDLDPSDIPSQAECLNTLFKVFKNPLSRQKAQDELKTISADNKVLNSQLEANWLVTKFGFELCEIEEDGQKIYEYKPPDFTEHVENWEVRRFRESYIRKSLELIFLGKQSLRLVPKDVVVSNSKLRSFQLYQTHFSHSFWYHLMGEYDHNDFNQQMHPYDTNYHFVHLSSNYYYSDRDIIKNYEAQIALDPANASIYYDDLSFVANSKGSKQLLTYTYKQNVVGHEALMSALRLFHLDPSSTDPRQLSDEFLLESYKEVCKDSGPQKHADLRNALRLLARYKESDKLKFYVEVEPFPNELQAYKLLEIDESVDIDIIETAYSIKVSDAPGLKMDCIRALYTLAVAKRSIILFNILFQQCPKFHQFYHMSYLSYQSALQYLHVNVNATDDLILEIFQRKWSYDPLVSPEQLLNLKIALTKIGFERNSKLINHFLETGLVDINYLPAGNWPTGINNIGNTCYLNSLLQYYFTISPLREYILAYDHTASNLLNNAVSSSDMGRRRIGGRAISQAEVERSVQFVYQLRSLFHEMVHSRERYVTPTRELAYLSFSPSSTEVEFEPVPPAVGTASNALVANEVYNEDTEVIDISMEECDEDSAINELGASNISVKLDSDIGTDSNSNLATGAQTGIPLDGHTDLNTGIRTCMPNDTAINMATGNATAPNKGIVNSEANFEHLMTPAPHEGTDKPIGNDQSVVPNLGTSKDTLSAYPKSGYAKTAASALSTNNSAASPDDFSVRYQASSDTANTGSTRPNPSSTPESGLSDSAANAEYTSAGPLEDRQAVENDDSGKDITMVGSPEAEGPETSTYVAKISSDQLENTLEIGRQQDVTECIGNVLYQIESASVPLSLDEEGEQFDLVKQLFYGKLKQELIPLEFPDRKRTKIERFMSLLVNIGDHPKDIYDALDSYFKDDLLTLDEDDGKVRRSVAVAELPIMLQIQIQRVYYDREKFMPFKSTEPLPFGEKLYMDRYLATDNAELNAKKQQAIGLREELERLRERRRRLLAKNDHGVTLSAALADTRRFLDAAELTSGSRQLQEQYHATTSHLDALRVALDEELAALDAHIASVQDAIAHRFDAFSSYGYSLGAVFIHRGEASYGHYWVYIKDCQNGGIWRKYNDESVTEVPESEVFDFSEENTATPYFLVYVKEAHELDIEPLKRLLA</sequence>
<dbReference type="Pfam" id="PF00443">
    <property type="entry name" value="UCH"/>
    <property type="match status" value="2"/>
</dbReference>
<dbReference type="PROSITE" id="PS00973">
    <property type="entry name" value="USP_2"/>
    <property type="match status" value="1"/>
</dbReference>
<evidence type="ECO:0000256" key="11">
    <source>
        <dbReference type="ARBA" id="ARBA00042737"/>
    </source>
</evidence>
<keyword evidence="7" id="KW-0788">Thiol protease</keyword>
<dbReference type="InterPro" id="IPR044635">
    <property type="entry name" value="UBP14-like"/>
</dbReference>
<accession>Q75CT3</accession>
<keyword evidence="4" id="KW-0645">Protease</keyword>
<dbReference type="GO" id="GO:0016579">
    <property type="term" value="P:protein deubiquitination"/>
    <property type="evidence" value="ECO:0007669"/>
    <property type="project" value="EnsemblFungi"/>
</dbReference>
<dbReference type="MEROPS" id="C19.003"/>
<evidence type="ECO:0000313" key="15">
    <source>
        <dbReference type="EMBL" id="AAS51064.2"/>
    </source>
</evidence>
<dbReference type="GO" id="GO:0031647">
    <property type="term" value="P:regulation of protein stability"/>
    <property type="evidence" value="ECO:0000318"/>
    <property type="project" value="GO_Central"/>
</dbReference>
<dbReference type="FunFam" id="3.90.70.10:FF:000122">
    <property type="entry name" value="Ubiquitin carboxyl-terminal hydrolase 2"/>
    <property type="match status" value="1"/>
</dbReference>
<feature type="coiled-coil region" evidence="12">
    <location>
        <begin position="1202"/>
        <end position="1232"/>
    </location>
</feature>
<dbReference type="PANTHER" id="PTHR43982">
    <property type="entry name" value="UBIQUITIN CARBOXYL-TERMINAL HYDROLASE"/>
    <property type="match status" value="1"/>
</dbReference>
<dbReference type="GO" id="GO:0061578">
    <property type="term" value="F:K63-linked deubiquitinase activity"/>
    <property type="evidence" value="ECO:0007669"/>
    <property type="project" value="EnsemblFungi"/>
</dbReference>
<dbReference type="Proteomes" id="UP000000591">
    <property type="component" value="Chromosome III"/>
</dbReference>
<evidence type="ECO:0000256" key="9">
    <source>
        <dbReference type="ARBA" id="ARBA00041732"/>
    </source>
</evidence>
<dbReference type="Pfam" id="PF13446">
    <property type="entry name" value="RPT"/>
    <property type="match status" value="3"/>
</dbReference>
<proteinExistence type="inferred from homology"/>
<dbReference type="InterPro" id="IPR028889">
    <property type="entry name" value="USP"/>
</dbReference>
<dbReference type="GO" id="GO:0070301">
    <property type="term" value="P:cellular response to hydrogen peroxide"/>
    <property type="evidence" value="ECO:0007669"/>
    <property type="project" value="EnsemblFungi"/>
</dbReference>
<dbReference type="InterPro" id="IPR038765">
    <property type="entry name" value="Papain-like_cys_pep_sf"/>
</dbReference>
<dbReference type="GO" id="GO:0005634">
    <property type="term" value="C:nucleus"/>
    <property type="evidence" value="ECO:0000318"/>
    <property type="project" value="GO_Central"/>
</dbReference>
<dbReference type="RefSeq" id="NP_983240.2">
    <property type="nucleotide sequence ID" value="NM_208593.2"/>
</dbReference>
<keyword evidence="16" id="KW-1185">Reference proteome</keyword>
<dbReference type="OrthoDB" id="2420415at2759"/>
<dbReference type="EC" id="3.4.19.12" evidence="3"/>
<evidence type="ECO:0000256" key="2">
    <source>
        <dbReference type="ARBA" id="ARBA00009085"/>
    </source>
</evidence>
<feature type="region of interest" description="Disordered" evidence="13">
    <location>
        <begin position="967"/>
        <end position="1032"/>
    </location>
</feature>
<gene>
    <name evidence="15" type="ORF">AGOS_ACL164C</name>
</gene>
<dbReference type="InterPro" id="IPR001394">
    <property type="entry name" value="Peptidase_C19_UCH"/>
</dbReference>
<dbReference type="OMA" id="MDIGDAY"/>
<name>Q75CT3_EREGS</name>
<dbReference type="CDD" id="cd02666">
    <property type="entry name" value="Peptidase_C19J"/>
    <property type="match status" value="1"/>
</dbReference>
<dbReference type="SUPFAM" id="SSF54001">
    <property type="entry name" value="Cysteine proteinases"/>
    <property type="match status" value="1"/>
</dbReference>
<dbReference type="EMBL" id="AE016816">
    <property type="protein sequence ID" value="AAS51064.2"/>
    <property type="molecule type" value="Genomic_DNA"/>
</dbReference>
<dbReference type="GO" id="GO:0010636">
    <property type="term" value="P:positive regulation of mitochondrial fusion"/>
    <property type="evidence" value="ECO:0007669"/>
    <property type="project" value="EnsemblFungi"/>
</dbReference>
<keyword evidence="5" id="KW-0833">Ubl conjugation pathway</keyword>
<dbReference type="PANTHER" id="PTHR43982:SF6">
    <property type="entry name" value="UBIQUITIN CARBOXYL-TERMINAL HYDROLASE 2-RELATED"/>
    <property type="match status" value="1"/>
</dbReference>
<feature type="compositionally biased region" description="Basic and acidic residues" evidence="13">
    <location>
        <begin position="1004"/>
        <end position="1017"/>
    </location>
</feature>
<dbReference type="eggNOG" id="KOG1863">
    <property type="taxonomic scope" value="Eukaryota"/>
</dbReference>
<feature type="region of interest" description="Disordered" evidence="13">
    <location>
        <begin position="904"/>
        <end position="930"/>
    </location>
</feature>
<dbReference type="PROSITE" id="PS50235">
    <property type="entry name" value="USP_3"/>
    <property type="match status" value="1"/>
</dbReference>
<dbReference type="GO" id="GO:0043161">
    <property type="term" value="P:proteasome-mediated ubiquitin-dependent protein catabolic process"/>
    <property type="evidence" value="ECO:0007669"/>
    <property type="project" value="InterPro"/>
</dbReference>
<feature type="compositionally biased region" description="Polar residues" evidence="13">
    <location>
        <begin position="918"/>
        <end position="930"/>
    </location>
</feature>
<dbReference type="GeneID" id="4619360"/>
<organism evidence="15 16">
    <name type="scientific">Eremothecium gossypii (strain ATCC 10895 / CBS 109.51 / FGSC 9923 / NRRL Y-1056)</name>
    <name type="common">Yeast</name>
    <name type="synonym">Ashbya gossypii</name>
    <dbReference type="NCBI Taxonomy" id="284811"/>
    <lineage>
        <taxon>Eukaryota</taxon>
        <taxon>Fungi</taxon>
        <taxon>Dikarya</taxon>
        <taxon>Ascomycota</taxon>
        <taxon>Saccharomycotina</taxon>
        <taxon>Saccharomycetes</taxon>
        <taxon>Saccharomycetales</taxon>
        <taxon>Saccharomycetaceae</taxon>
        <taxon>Eremothecium</taxon>
    </lineage>
</organism>
<comment type="catalytic activity">
    <reaction evidence="1">
        <text>Thiol-dependent hydrolysis of ester, thioester, amide, peptide and isopeptide bonds formed by the C-terminal Gly of ubiquitin (a 76-residue protein attached to proteins as an intracellular targeting signal).</text>
        <dbReference type="EC" id="3.4.19.12"/>
    </reaction>
</comment>
<evidence type="ECO:0000256" key="3">
    <source>
        <dbReference type="ARBA" id="ARBA00012759"/>
    </source>
</evidence>
<protein>
    <recommendedName>
        <fullName evidence="8">Ubiquitin carboxyl-terminal hydrolase 2</fullName>
        <ecNumber evidence="3">3.4.19.12</ecNumber>
    </recommendedName>
    <alternativeName>
        <fullName evidence="10">Deubiquitinating enzyme 2</fullName>
    </alternativeName>
    <alternativeName>
        <fullName evidence="9">Ubiquitin thioesterase 2</fullName>
    </alternativeName>
    <alternativeName>
        <fullName evidence="11">Ubiquitin-specific-processing protease 2</fullName>
    </alternativeName>
</protein>
<evidence type="ECO:0000256" key="10">
    <source>
        <dbReference type="ARBA" id="ARBA00042236"/>
    </source>
</evidence>
<evidence type="ECO:0000256" key="13">
    <source>
        <dbReference type="SAM" id="MobiDB-lite"/>
    </source>
</evidence>
<reference evidence="16" key="2">
    <citation type="journal article" date="2013" name="G3 (Bethesda)">
        <title>Genomes of Ashbya fungi isolated from insects reveal four mating-type loci, numerous translocations, lack of transposons, and distinct gene duplications.</title>
        <authorList>
            <person name="Dietrich F.S."/>
            <person name="Voegeli S."/>
            <person name="Kuo S."/>
            <person name="Philippsen P."/>
        </authorList>
    </citation>
    <scope>GENOME REANNOTATION</scope>
    <source>
        <strain evidence="16">ATCC 10895 / CBS 109.51 / FGSC 9923 / NRRL Y-1056</strain>
    </source>
</reference>
<dbReference type="PROSITE" id="PS00972">
    <property type="entry name" value="USP_1"/>
    <property type="match status" value="1"/>
</dbReference>
<dbReference type="GO" id="GO:0010992">
    <property type="term" value="P:ubiquitin recycling"/>
    <property type="evidence" value="ECO:0007669"/>
    <property type="project" value="EnsemblFungi"/>
</dbReference>
<evidence type="ECO:0000259" key="14">
    <source>
        <dbReference type="PROSITE" id="PS50235"/>
    </source>
</evidence>
<evidence type="ECO:0000256" key="1">
    <source>
        <dbReference type="ARBA" id="ARBA00000707"/>
    </source>
</evidence>
<keyword evidence="6" id="KW-0378">Hydrolase</keyword>
<evidence type="ECO:0000256" key="7">
    <source>
        <dbReference type="ARBA" id="ARBA00022807"/>
    </source>
</evidence>
<evidence type="ECO:0000256" key="6">
    <source>
        <dbReference type="ARBA" id="ARBA00022801"/>
    </source>
</evidence>
<dbReference type="GO" id="GO:0005829">
    <property type="term" value="C:cytosol"/>
    <property type="evidence" value="ECO:0000318"/>
    <property type="project" value="GO_Central"/>
</dbReference>
<dbReference type="HOGENOM" id="CLU_003155_1_0_1"/>